<evidence type="ECO:0000313" key="8">
    <source>
        <dbReference type="Proteomes" id="UP001160148"/>
    </source>
</evidence>
<proteinExistence type="inferred from homology"/>
<feature type="transmembrane region" description="Helical" evidence="6">
    <location>
        <begin position="282"/>
        <end position="305"/>
    </location>
</feature>
<feature type="transmembrane region" description="Helical" evidence="6">
    <location>
        <begin position="128"/>
        <end position="146"/>
    </location>
</feature>
<dbReference type="AlphaFoldDB" id="A0AAV0X4H5"/>
<sequence length="400" mass="46561">MTTIFKTTLRPILIFSQFLGLINTSYTLQPTGLLVRDPQLSVYSLLELVRTCLLLACTYILYRWQLFTFMEIILLLKFWCVIIAARLSEIWIVKLINGIVEFDQKTALLSTYLSVQQRSLSKRFLNKIYILLLVYFIGFELYHQYIFPLKTINIHTTIRYFFGAPFIIDFAVLITSCFFLLNLNIRFQTLIDFLKFLPVESDYPNEWTNSELAMSMENIRLLHSELSELLRIFSLGYGPLLLSFFVFNFINLVFQLFLSICLRPPPAAPADVSSLKKVLQNVFPLILNIQIVILTMSIIVAVSLVHDKKRKIISYLRLYRISNLHADIKRQVKMFMLQLSFFELDEINTYGFFNINLNIVMSIIVLIITGIITLIQMKNHKIILNMINSTLTVSAGMFEM</sequence>
<evidence type="ECO:0000256" key="5">
    <source>
        <dbReference type="ARBA" id="ARBA00023136"/>
    </source>
</evidence>
<dbReference type="GO" id="GO:0005886">
    <property type="term" value="C:plasma membrane"/>
    <property type="evidence" value="ECO:0007669"/>
    <property type="project" value="UniProtKB-SubCell"/>
</dbReference>
<protein>
    <recommendedName>
        <fullName evidence="6">Gustatory receptor</fullName>
    </recommendedName>
</protein>
<name>A0AAV0X4H5_9HEMI</name>
<feature type="transmembrane region" description="Helical" evidence="6">
    <location>
        <begin position="158"/>
        <end position="181"/>
    </location>
</feature>
<organism evidence="7 8">
    <name type="scientific">Macrosiphum euphorbiae</name>
    <name type="common">potato aphid</name>
    <dbReference type="NCBI Taxonomy" id="13131"/>
    <lineage>
        <taxon>Eukaryota</taxon>
        <taxon>Metazoa</taxon>
        <taxon>Ecdysozoa</taxon>
        <taxon>Arthropoda</taxon>
        <taxon>Hexapoda</taxon>
        <taxon>Insecta</taxon>
        <taxon>Pterygota</taxon>
        <taxon>Neoptera</taxon>
        <taxon>Paraneoptera</taxon>
        <taxon>Hemiptera</taxon>
        <taxon>Sternorrhyncha</taxon>
        <taxon>Aphidomorpha</taxon>
        <taxon>Aphidoidea</taxon>
        <taxon>Aphididae</taxon>
        <taxon>Macrosiphini</taxon>
        <taxon>Macrosiphum</taxon>
    </lineage>
</organism>
<keyword evidence="8" id="KW-1185">Reference proteome</keyword>
<comment type="subcellular location">
    <subcellularLocation>
        <location evidence="1 6">Cell membrane</location>
        <topology evidence="1 6">Multi-pass membrane protein</topology>
    </subcellularLocation>
</comment>
<dbReference type="EMBL" id="CARXXK010000003">
    <property type="protein sequence ID" value="CAI6362724.1"/>
    <property type="molecule type" value="Genomic_DNA"/>
</dbReference>
<keyword evidence="3 6" id="KW-0812">Transmembrane</keyword>
<feature type="transmembrane region" description="Helical" evidence="6">
    <location>
        <begin position="68"/>
        <end position="87"/>
    </location>
</feature>
<dbReference type="Pfam" id="PF08395">
    <property type="entry name" value="7tm_7"/>
    <property type="match status" value="1"/>
</dbReference>
<keyword evidence="6" id="KW-0675">Receptor</keyword>
<gene>
    <name evidence="7" type="ORF">MEUPH1_LOCUS17768</name>
</gene>
<feature type="transmembrane region" description="Helical" evidence="6">
    <location>
        <begin position="240"/>
        <end position="262"/>
    </location>
</feature>
<dbReference type="Proteomes" id="UP001160148">
    <property type="component" value="Unassembled WGS sequence"/>
</dbReference>
<comment type="caution">
    <text evidence="7">The sequence shown here is derived from an EMBL/GenBank/DDBJ whole genome shotgun (WGS) entry which is preliminary data.</text>
</comment>
<evidence type="ECO:0000256" key="1">
    <source>
        <dbReference type="ARBA" id="ARBA00004651"/>
    </source>
</evidence>
<dbReference type="InterPro" id="IPR013604">
    <property type="entry name" value="7TM_chemorcpt"/>
</dbReference>
<reference evidence="7 8" key="1">
    <citation type="submission" date="2023-01" db="EMBL/GenBank/DDBJ databases">
        <authorList>
            <person name="Whitehead M."/>
        </authorList>
    </citation>
    <scope>NUCLEOTIDE SEQUENCE [LARGE SCALE GENOMIC DNA]</scope>
</reference>
<evidence type="ECO:0000256" key="4">
    <source>
        <dbReference type="ARBA" id="ARBA00022989"/>
    </source>
</evidence>
<evidence type="ECO:0000313" key="7">
    <source>
        <dbReference type="EMBL" id="CAI6362724.1"/>
    </source>
</evidence>
<keyword evidence="2 6" id="KW-1003">Cell membrane</keyword>
<feature type="transmembrane region" description="Helical" evidence="6">
    <location>
        <begin position="40"/>
        <end position="62"/>
    </location>
</feature>
<comment type="function">
    <text evidence="6">Gustatory receptor which mediates acceptance or avoidance behavior, depending on its substrates.</text>
</comment>
<evidence type="ECO:0000256" key="3">
    <source>
        <dbReference type="ARBA" id="ARBA00022692"/>
    </source>
</evidence>
<dbReference type="GO" id="GO:0050909">
    <property type="term" value="P:sensory perception of taste"/>
    <property type="evidence" value="ECO:0007669"/>
    <property type="project" value="InterPro"/>
</dbReference>
<dbReference type="GO" id="GO:0007165">
    <property type="term" value="P:signal transduction"/>
    <property type="evidence" value="ECO:0007669"/>
    <property type="project" value="UniProtKB-KW"/>
</dbReference>
<keyword evidence="5 6" id="KW-0472">Membrane</keyword>
<keyword evidence="4 6" id="KW-1133">Transmembrane helix</keyword>
<comment type="similarity">
    <text evidence="6">Belongs to the insect chemoreceptor superfamily. Gustatory receptor (GR) family.</text>
</comment>
<accession>A0AAV0X4H5</accession>
<keyword evidence="6" id="KW-0807">Transducer</keyword>
<evidence type="ECO:0000256" key="6">
    <source>
        <dbReference type="RuleBase" id="RU363108"/>
    </source>
</evidence>
<evidence type="ECO:0000256" key="2">
    <source>
        <dbReference type="ARBA" id="ARBA00022475"/>
    </source>
</evidence>
<feature type="transmembrane region" description="Helical" evidence="6">
    <location>
        <begin position="359"/>
        <end position="377"/>
    </location>
</feature>